<name>G0UTS2_TRYCI</name>
<proteinExistence type="predicted"/>
<accession>G0UTS2</accession>
<evidence type="ECO:0000256" key="1">
    <source>
        <dbReference type="SAM" id="MobiDB-lite"/>
    </source>
</evidence>
<feature type="region of interest" description="Disordered" evidence="1">
    <location>
        <begin position="118"/>
        <end position="209"/>
    </location>
</feature>
<sequence>MSIEQLRREVELQERRVAILREKKTRRLAVLSQVRELMKAPDEESFVACSAELWRLLREAVVGPVENSENHNGEAVVCRTSMDLFTKEMDERIMNEEEPHLKEEWEYGKELEAVRRKSRRSKARKRFNEDGGMPARSAGEESSRSALLQAVDALQLPGTPRPLTGTPSWLCDTELGEPGGNEERRDEEEQEYSDDFDEASDVESVNVTC</sequence>
<protein>
    <submittedName>
        <fullName evidence="2">Uncharacterized protein</fullName>
    </submittedName>
</protein>
<feature type="compositionally biased region" description="Acidic residues" evidence="1">
    <location>
        <begin position="185"/>
        <end position="201"/>
    </location>
</feature>
<organism evidence="2">
    <name type="scientific">Trypanosoma congolense (strain IL3000)</name>
    <dbReference type="NCBI Taxonomy" id="1068625"/>
    <lineage>
        <taxon>Eukaryota</taxon>
        <taxon>Discoba</taxon>
        <taxon>Euglenozoa</taxon>
        <taxon>Kinetoplastea</taxon>
        <taxon>Metakinetoplastina</taxon>
        <taxon>Trypanosomatida</taxon>
        <taxon>Trypanosomatidae</taxon>
        <taxon>Trypanosoma</taxon>
        <taxon>Nannomonas</taxon>
    </lineage>
</organism>
<dbReference type="EMBL" id="HE575322">
    <property type="protein sequence ID" value="CCC92786.1"/>
    <property type="molecule type" value="Genomic_DNA"/>
</dbReference>
<gene>
    <name evidence="2" type="ORF">TCIL3000_9_1830</name>
</gene>
<reference evidence="2" key="1">
    <citation type="journal article" date="2012" name="Proc. Natl. Acad. Sci. U.S.A.">
        <title>Antigenic diversity is generated by distinct evolutionary mechanisms in African trypanosome species.</title>
        <authorList>
            <person name="Jackson A.P."/>
            <person name="Berry A."/>
            <person name="Aslett M."/>
            <person name="Allison H.C."/>
            <person name="Burton P."/>
            <person name="Vavrova-Anderson J."/>
            <person name="Brown R."/>
            <person name="Browne H."/>
            <person name="Corton N."/>
            <person name="Hauser H."/>
            <person name="Gamble J."/>
            <person name="Gilderthorp R."/>
            <person name="Marcello L."/>
            <person name="McQuillan J."/>
            <person name="Otto T.D."/>
            <person name="Quail M.A."/>
            <person name="Sanders M.J."/>
            <person name="van Tonder A."/>
            <person name="Ginger M.L."/>
            <person name="Field M.C."/>
            <person name="Barry J.D."/>
            <person name="Hertz-Fowler C."/>
            <person name="Berriman M."/>
        </authorList>
    </citation>
    <scope>NUCLEOTIDE SEQUENCE</scope>
    <source>
        <strain evidence="2">IL3000</strain>
    </source>
</reference>
<feature type="compositionally biased region" description="Low complexity" evidence="1">
    <location>
        <begin position="156"/>
        <end position="167"/>
    </location>
</feature>
<evidence type="ECO:0000313" key="2">
    <source>
        <dbReference type="EMBL" id="CCC92786.1"/>
    </source>
</evidence>
<dbReference type="AlphaFoldDB" id="G0UTS2"/>
<dbReference type="VEuPathDB" id="TriTrypDB:TcIL3000_9_1830"/>